<proteinExistence type="predicted"/>
<reference evidence="2" key="1">
    <citation type="journal article" date="2015" name="Nature">
        <title>Complex archaea that bridge the gap between prokaryotes and eukaryotes.</title>
        <authorList>
            <person name="Spang A."/>
            <person name="Saw J.H."/>
            <person name="Jorgensen S.L."/>
            <person name="Zaremba-Niedzwiedzka K."/>
            <person name="Martijn J."/>
            <person name="Lind A.E."/>
            <person name="van Eijk R."/>
            <person name="Schleper C."/>
            <person name="Guy L."/>
            <person name="Ettema T.J."/>
        </authorList>
    </citation>
    <scope>NUCLEOTIDE SEQUENCE</scope>
</reference>
<dbReference type="Pfam" id="PF08240">
    <property type="entry name" value="ADH_N"/>
    <property type="match status" value="1"/>
</dbReference>
<feature type="non-terminal residue" evidence="2">
    <location>
        <position position="1"/>
    </location>
</feature>
<dbReference type="EMBL" id="LAZR01007038">
    <property type="protein sequence ID" value="KKM87887.1"/>
    <property type="molecule type" value="Genomic_DNA"/>
</dbReference>
<dbReference type="InterPro" id="IPR011032">
    <property type="entry name" value="GroES-like_sf"/>
</dbReference>
<dbReference type="SUPFAM" id="SSF50129">
    <property type="entry name" value="GroES-like"/>
    <property type="match status" value="1"/>
</dbReference>
<dbReference type="InterPro" id="IPR013154">
    <property type="entry name" value="ADH-like_N"/>
</dbReference>
<dbReference type="Gene3D" id="3.90.180.10">
    <property type="entry name" value="Medium-chain alcohol dehydrogenases, catalytic domain"/>
    <property type="match status" value="1"/>
</dbReference>
<evidence type="ECO:0000313" key="2">
    <source>
        <dbReference type="EMBL" id="KKM87887.1"/>
    </source>
</evidence>
<evidence type="ECO:0000259" key="1">
    <source>
        <dbReference type="Pfam" id="PF08240"/>
    </source>
</evidence>
<dbReference type="AlphaFoldDB" id="A0A0F9P361"/>
<protein>
    <recommendedName>
        <fullName evidence="1">Alcohol dehydrogenase-like N-terminal domain-containing protein</fullName>
    </recommendedName>
</protein>
<comment type="caution">
    <text evidence="2">The sequence shown here is derived from an EMBL/GenBank/DDBJ whole genome shotgun (WGS) entry which is preliminary data.</text>
</comment>
<gene>
    <name evidence="2" type="ORF">LCGC14_1264310</name>
</gene>
<feature type="domain" description="Alcohol dehydrogenase-like N-terminal" evidence="1">
    <location>
        <begin position="48"/>
        <end position="95"/>
    </location>
</feature>
<sequence>KMELQDVSSEPLKADEIRIQTIYSGISRGTEMTVYRGTSPLFNKLYDSDIKLFLKSDLASFTYPLEFGYENIGRIVEAGPEVSGYAVGDIVFSPMQHTEYLNLSTTESSVFFGDLVPILKMPRQIKPEFSSCVLSSQLRAGGPQNLRSPGGIRIKLISLQRGPRTSSVGSFQNPLPERRCLKHYQPFIGGVL</sequence>
<organism evidence="2">
    <name type="scientific">marine sediment metagenome</name>
    <dbReference type="NCBI Taxonomy" id="412755"/>
    <lineage>
        <taxon>unclassified sequences</taxon>
        <taxon>metagenomes</taxon>
        <taxon>ecological metagenomes</taxon>
    </lineage>
</organism>
<accession>A0A0F9P361</accession>
<name>A0A0F9P361_9ZZZZ</name>